<proteinExistence type="predicted"/>
<feature type="compositionally biased region" description="Basic residues" evidence="1">
    <location>
        <begin position="284"/>
        <end position="295"/>
    </location>
</feature>
<name>A0AAN6YI53_9PEZI</name>
<reference evidence="3" key="2">
    <citation type="submission" date="2023-05" db="EMBL/GenBank/DDBJ databases">
        <authorList>
            <consortium name="Lawrence Berkeley National Laboratory"/>
            <person name="Steindorff A."/>
            <person name="Hensen N."/>
            <person name="Bonometti L."/>
            <person name="Westerberg I."/>
            <person name="Brannstrom I.O."/>
            <person name="Guillou S."/>
            <person name="Cros-Aarteil S."/>
            <person name="Calhoun S."/>
            <person name="Haridas S."/>
            <person name="Kuo A."/>
            <person name="Mondo S."/>
            <person name="Pangilinan J."/>
            <person name="Riley R."/>
            <person name="Labutti K."/>
            <person name="Andreopoulos B."/>
            <person name="Lipzen A."/>
            <person name="Chen C."/>
            <person name="Yanf M."/>
            <person name="Daum C."/>
            <person name="Ng V."/>
            <person name="Clum A."/>
            <person name="Ohm R."/>
            <person name="Martin F."/>
            <person name="Silar P."/>
            <person name="Natvig D."/>
            <person name="Lalanne C."/>
            <person name="Gautier V."/>
            <person name="Ament-Velasquez S.L."/>
            <person name="Kruys A."/>
            <person name="Hutchinson M.I."/>
            <person name="Powell A.J."/>
            <person name="Barry K."/>
            <person name="Miller A.N."/>
            <person name="Grigoriev I.V."/>
            <person name="Debuchy R."/>
            <person name="Gladieux P."/>
            <person name="Thoren M.H."/>
            <person name="Johannesson H."/>
        </authorList>
    </citation>
    <scope>NUCLEOTIDE SEQUENCE</scope>
    <source>
        <strain evidence="3">PSN293</strain>
    </source>
</reference>
<evidence type="ECO:0000256" key="1">
    <source>
        <dbReference type="SAM" id="MobiDB-lite"/>
    </source>
</evidence>
<dbReference type="EMBL" id="MU858067">
    <property type="protein sequence ID" value="KAK4216582.1"/>
    <property type="molecule type" value="Genomic_DNA"/>
</dbReference>
<keyword evidence="2" id="KW-0812">Transmembrane</keyword>
<protein>
    <submittedName>
        <fullName evidence="3">Uncharacterized protein</fullName>
    </submittedName>
</protein>
<reference evidence="3" key="1">
    <citation type="journal article" date="2023" name="Mol. Phylogenet. Evol.">
        <title>Genome-scale phylogeny and comparative genomics of the fungal order Sordariales.</title>
        <authorList>
            <person name="Hensen N."/>
            <person name="Bonometti L."/>
            <person name="Westerberg I."/>
            <person name="Brannstrom I.O."/>
            <person name="Guillou S."/>
            <person name="Cros-Aarteil S."/>
            <person name="Calhoun S."/>
            <person name="Haridas S."/>
            <person name="Kuo A."/>
            <person name="Mondo S."/>
            <person name="Pangilinan J."/>
            <person name="Riley R."/>
            <person name="LaButti K."/>
            <person name="Andreopoulos B."/>
            <person name="Lipzen A."/>
            <person name="Chen C."/>
            <person name="Yan M."/>
            <person name="Daum C."/>
            <person name="Ng V."/>
            <person name="Clum A."/>
            <person name="Steindorff A."/>
            <person name="Ohm R.A."/>
            <person name="Martin F."/>
            <person name="Silar P."/>
            <person name="Natvig D.O."/>
            <person name="Lalanne C."/>
            <person name="Gautier V."/>
            <person name="Ament-Velasquez S.L."/>
            <person name="Kruys A."/>
            <person name="Hutchinson M.I."/>
            <person name="Powell A.J."/>
            <person name="Barry K."/>
            <person name="Miller A.N."/>
            <person name="Grigoriev I.V."/>
            <person name="Debuchy R."/>
            <person name="Gladieux P."/>
            <person name="Hiltunen Thoren M."/>
            <person name="Johannesson H."/>
        </authorList>
    </citation>
    <scope>NUCLEOTIDE SEQUENCE</scope>
    <source>
        <strain evidence="3">PSN293</strain>
    </source>
</reference>
<dbReference type="AlphaFoldDB" id="A0AAN6YI53"/>
<evidence type="ECO:0000313" key="4">
    <source>
        <dbReference type="Proteomes" id="UP001301769"/>
    </source>
</evidence>
<keyword evidence="4" id="KW-1185">Reference proteome</keyword>
<gene>
    <name evidence="3" type="ORF">QBC37DRAFT_337628</name>
</gene>
<evidence type="ECO:0000256" key="2">
    <source>
        <dbReference type="SAM" id="Phobius"/>
    </source>
</evidence>
<comment type="caution">
    <text evidence="3">The sequence shown here is derived from an EMBL/GenBank/DDBJ whole genome shotgun (WGS) entry which is preliminary data.</text>
</comment>
<dbReference type="Pfam" id="PF14610">
    <property type="entry name" value="Psg1"/>
    <property type="match status" value="1"/>
</dbReference>
<dbReference type="InterPro" id="IPR028000">
    <property type="entry name" value="Pma1"/>
</dbReference>
<accession>A0AAN6YI53</accession>
<sequence>MPNVAPLATLAVRAALWPFWGSPATTTSTTTTLAPTTTVELPPAWVTVNRDHVAATVTPVATTIDGTPTIKDAMPYHLTGTIFTTTIHFDRTTSTGSAVPTADKHGEGSFIRCSKPDPATKPFCLPTKNQTLYAGVNYFVAWDITYLNGTKSKVKVKGFYDTDYKDEAFASPDIEPERGFYQWTYWKELYNRRNLEGVPIYLQLAVPVNKTYTATIPGPTVQARPKYKRPAHHPNDPTGKVLYIGIPAVFGGLFLMVIGISFWNRKIRRIGLGNVMGKSRRYLGKTKRFGKKKGKKENQDDKEQGVPLMERDSNEYQREWRD</sequence>
<dbReference type="Proteomes" id="UP001301769">
    <property type="component" value="Unassembled WGS sequence"/>
</dbReference>
<organism evidence="3 4">
    <name type="scientific">Rhypophila decipiens</name>
    <dbReference type="NCBI Taxonomy" id="261697"/>
    <lineage>
        <taxon>Eukaryota</taxon>
        <taxon>Fungi</taxon>
        <taxon>Dikarya</taxon>
        <taxon>Ascomycota</taxon>
        <taxon>Pezizomycotina</taxon>
        <taxon>Sordariomycetes</taxon>
        <taxon>Sordariomycetidae</taxon>
        <taxon>Sordariales</taxon>
        <taxon>Naviculisporaceae</taxon>
        <taxon>Rhypophila</taxon>
    </lineage>
</organism>
<evidence type="ECO:0000313" key="3">
    <source>
        <dbReference type="EMBL" id="KAK4216582.1"/>
    </source>
</evidence>
<feature type="transmembrane region" description="Helical" evidence="2">
    <location>
        <begin position="241"/>
        <end position="263"/>
    </location>
</feature>
<keyword evidence="2" id="KW-1133">Transmembrane helix</keyword>
<feature type="region of interest" description="Disordered" evidence="1">
    <location>
        <begin position="284"/>
        <end position="322"/>
    </location>
</feature>
<keyword evidence="2" id="KW-0472">Membrane</keyword>
<feature type="compositionally biased region" description="Basic and acidic residues" evidence="1">
    <location>
        <begin position="296"/>
        <end position="322"/>
    </location>
</feature>